<evidence type="ECO:0000313" key="3">
    <source>
        <dbReference type="Proteomes" id="UP000562352"/>
    </source>
</evidence>
<sequence length="79" mass="8482">MTDDENAAMCLTVKAFGAAPPLRLKGWDRMVEVGIASRSGRLVVPPYPEGGDSGAIRPLPNLAVDGPGRSTEKIVHRRR</sequence>
<protein>
    <submittedName>
        <fullName evidence="2">Uncharacterized protein</fullName>
    </submittedName>
</protein>
<gene>
    <name evidence="2" type="ORF">FHS22_003075</name>
</gene>
<feature type="compositionally biased region" description="Basic and acidic residues" evidence="1">
    <location>
        <begin position="70"/>
        <end position="79"/>
    </location>
</feature>
<dbReference type="Proteomes" id="UP000562352">
    <property type="component" value="Unassembled WGS sequence"/>
</dbReference>
<dbReference type="AlphaFoldDB" id="A0A841D4A8"/>
<reference evidence="2 3" key="1">
    <citation type="submission" date="2020-08" db="EMBL/GenBank/DDBJ databases">
        <title>Genomic Encyclopedia of Type Strains, Phase III (KMG-III): the genomes of soil and plant-associated and newly described type strains.</title>
        <authorList>
            <person name="Whitman W."/>
        </authorList>
    </citation>
    <scope>NUCLEOTIDE SEQUENCE [LARGE SCALE GENOMIC DNA]</scope>
    <source>
        <strain evidence="2 3">CECT 3303</strain>
    </source>
</reference>
<dbReference type="EMBL" id="JACHJJ010000009">
    <property type="protein sequence ID" value="MBB5963793.1"/>
    <property type="molecule type" value="Genomic_DNA"/>
</dbReference>
<organism evidence="2 3">
    <name type="scientific">Planomonospora venezuelensis</name>
    <dbReference type="NCBI Taxonomy" id="1999"/>
    <lineage>
        <taxon>Bacteria</taxon>
        <taxon>Bacillati</taxon>
        <taxon>Actinomycetota</taxon>
        <taxon>Actinomycetes</taxon>
        <taxon>Streptosporangiales</taxon>
        <taxon>Streptosporangiaceae</taxon>
        <taxon>Planomonospora</taxon>
    </lineage>
</organism>
<accession>A0A841D4A8</accession>
<name>A0A841D4A8_PLAVE</name>
<evidence type="ECO:0000313" key="2">
    <source>
        <dbReference type="EMBL" id="MBB5963793.1"/>
    </source>
</evidence>
<proteinExistence type="predicted"/>
<feature type="region of interest" description="Disordered" evidence="1">
    <location>
        <begin position="49"/>
        <end position="79"/>
    </location>
</feature>
<evidence type="ECO:0000256" key="1">
    <source>
        <dbReference type="SAM" id="MobiDB-lite"/>
    </source>
</evidence>
<keyword evidence="3" id="KW-1185">Reference proteome</keyword>
<comment type="caution">
    <text evidence="2">The sequence shown here is derived from an EMBL/GenBank/DDBJ whole genome shotgun (WGS) entry which is preliminary data.</text>
</comment>
<dbReference type="RefSeq" id="WP_184942181.1">
    <property type="nucleotide sequence ID" value="NZ_BAAAWZ010000001.1"/>
</dbReference>